<name>A0A9X3EJI1_9BACT</name>
<comment type="caution">
    <text evidence="3">The sequence shown here is derived from an EMBL/GenBank/DDBJ whole genome shotgun (WGS) entry which is preliminary data.</text>
</comment>
<dbReference type="RefSeq" id="WP_267766900.1">
    <property type="nucleotide sequence ID" value="NZ_JAPNKE010000002.1"/>
</dbReference>
<dbReference type="AlphaFoldDB" id="A0A9X3EJI1"/>
<protein>
    <submittedName>
        <fullName evidence="3">Aldo/keto reductase</fullName>
    </submittedName>
</protein>
<dbReference type="Gene3D" id="3.20.20.100">
    <property type="entry name" value="NADP-dependent oxidoreductase domain"/>
    <property type="match status" value="1"/>
</dbReference>
<dbReference type="InterPro" id="IPR023210">
    <property type="entry name" value="NADP_OxRdtase_dom"/>
</dbReference>
<dbReference type="GO" id="GO:0016491">
    <property type="term" value="F:oxidoreductase activity"/>
    <property type="evidence" value="ECO:0007669"/>
    <property type="project" value="UniProtKB-KW"/>
</dbReference>
<evidence type="ECO:0000259" key="2">
    <source>
        <dbReference type="Pfam" id="PF00248"/>
    </source>
</evidence>
<evidence type="ECO:0000256" key="1">
    <source>
        <dbReference type="ARBA" id="ARBA00023002"/>
    </source>
</evidence>
<gene>
    <name evidence="3" type="ORF">OV079_06665</name>
</gene>
<dbReference type="Proteomes" id="UP001150924">
    <property type="component" value="Unassembled WGS sequence"/>
</dbReference>
<dbReference type="InterPro" id="IPR036812">
    <property type="entry name" value="NAD(P)_OxRdtase_dom_sf"/>
</dbReference>
<dbReference type="Pfam" id="PF00248">
    <property type="entry name" value="Aldo_ket_red"/>
    <property type="match status" value="1"/>
</dbReference>
<reference evidence="3" key="1">
    <citation type="submission" date="2022-11" db="EMBL/GenBank/DDBJ databases">
        <title>Minimal conservation of predation-associated metabolite biosynthetic gene clusters underscores biosynthetic potential of Myxococcota including descriptions for ten novel species: Archangium lansinium sp. nov., Myxococcus landrumus sp. nov., Nannocystis bai.</title>
        <authorList>
            <person name="Ahearne A."/>
            <person name="Stevens C."/>
            <person name="Phillips K."/>
        </authorList>
    </citation>
    <scope>NUCLEOTIDE SEQUENCE</scope>
    <source>
        <strain evidence="3">Na p29</strain>
    </source>
</reference>
<dbReference type="FunFam" id="3.20.20.100:FF:000004">
    <property type="entry name" value="Oxidoreductase, aldo/keto reductase"/>
    <property type="match status" value="1"/>
</dbReference>
<dbReference type="EMBL" id="JAPNKE010000002">
    <property type="protein sequence ID" value="MCY1005258.1"/>
    <property type="molecule type" value="Genomic_DNA"/>
</dbReference>
<evidence type="ECO:0000313" key="3">
    <source>
        <dbReference type="EMBL" id="MCY1005258.1"/>
    </source>
</evidence>
<feature type="domain" description="NADP-dependent oxidoreductase" evidence="2">
    <location>
        <begin position="20"/>
        <end position="322"/>
    </location>
</feature>
<keyword evidence="4" id="KW-1185">Reference proteome</keyword>
<sequence length="362" mass="39085">MSLDQYYLLGRSGLRVSPFALGTLTFGTDGPYGAWGSSKQAARAVFDRYVAAGGNFIDTADLYTRGTSESLLGEFIADGHRDRLVLTSKYSYNLAERDPNAGGNGRKNMIRALEASLKRLRTDYLDLYLLHTWDRITPAEEVVRAFDDLVRAGKIRYAGLSDVPAWYAARAQTYAEAHALAPIVNLQLQYSLVERGIEAEFTSLATNLGMGITAWSPLASGLLSGKYRPNSDGGGGGRLDTGTGKSLSLFTERNWQIVGALEAVAGELGRSMAQVALQWVLTRPGVTSVILGATRPEQLEDNLGALDLQIPPELLRRLDEASAPPVTTPYAMFGDRYQAAVHGAAVSDRPPAFAPLVRVSLG</sequence>
<evidence type="ECO:0000313" key="4">
    <source>
        <dbReference type="Proteomes" id="UP001150924"/>
    </source>
</evidence>
<dbReference type="SUPFAM" id="SSF51430">
    <property type="entry name" value="NAD(P)-linked oxidoreductase"/>
    <property type="match status" value="1"/>
</dbReference>
<dbReference type="GO" id="GO:0005829">
    <property type="term" value="C:cytosol"/>
    <property type="evidence" value="ECO:0007669"/>
    <property type="project" value="UniProtKB-ARBA"/>
</dbReference>
<organism evidence="3 4">
    <name type="scientific">Nannocystis pusilla</name>
    <dbReference type="NCBI Taxonomy" id="889268"/>
    <lineage>
        <taxon>Bacteria</taxon>
        <taxon>Pseudomonadati</taxon>
        <taxon>Myxococcota</taxon>
        <taxon>Polyangia</taxon>
        <taxon>Nannocystales</taxon>
        <taxon>Nannocystaceae</taxon>
        <taxon>Nannocystis</taxon>
    </lineage>
</organism>
<dbReference type="CDD" id="cd19080">
    <property type="entry name" value="AKR_AKR9A_9B"/>
    <property type="match status" value="1"/>
</dbReference>
<dbReference type="InterPro" id="IPR050523">
    <property type="entry name" value="AKR_Detox_Biosynth"/>
</dbReference>
<keyword evidence="1" id="KW-0560">Oxidoreductase</keyword>
<accession>A0A9X3EJI1</accession>
<dbReference type="PANTHER" id="PTHR43364">
    <property type="entry name" value="NADH-SPECIFIC METHYLGLYOXAL REDUCTASE-RELATED"/>
    <property type="match status" value="1"/>
</dbReference>
<proteinExistence type="predicted"/>
<dbReference type="PANTHER" id="PTHR43364:SF4">
    <property type="entry name" value="NAD(P)-LINKED OXIDOREDUCTASE SUPERFAMILY PROTEIN"/>
    <property type="match status" value="1"/>
</dbReference>